<dbReference type="EMBL" id="CADEPI010000100">
    <property type="protein sequence ID" value="CAB3374558.1"/>
    <property type="molecule type" value="Genomic_DNA"/>
</dbReference>
<reference evidence="2 3" key="1">
    <citation type="submission" date="2020-04" db="EMBL/GenBank/DDBJ databases">
        <authorList>
            <person name="Alioto T."/>
            <person name="Alioto T."/>
            <person name="Gomez Garrido J."/>
        </authorList>
    </citation>
    <scope>NUCLEOTIDE SEQUENCE [LARGE SCALE GENOMIC DNA]</scope>
</reference>
<dbReference type="Proteomes" id="UP000494165">
    <property type="component" value="Unassembled WGS sequence"/>
</dbReference>
<name>A0A8S1CV05_9INSE</name>
<sequence length="273" mass="30354">MENINPNEYVLSADMSKITRVTTRLNDDCSTLDCVMRDKDGQDVTFVTTLPTGPKTRVIRQTIEIVNKEIGTQEERAQAVRAFAESLISRVNRIQEAVSEPEVKQKCESLIAAIAETVEQKCPYSKLKSFVQEIDELELNSRLAQGGGTSVQSQSDASVQEPESSAGQLGEFQKLMSLVQSQLHNLLRMIGLEGQPAQPAVEDDLFVVKVPVDRTLTSVLQFMDEQPSAELLQTTIDLLDRMNGFIKEGDEQQLVQTIADINKHIQDATSQMK</sequence>
<keyword evidence="3" id="KW-1185">Reference proteome</keyword>
<evidence type="ECO:0000313" key="2">
    <source>
        <dbReference type="EMBL" id="CAB3374558.1"/>
    </source>
</evidence>
<accession>A0A8S1CV05</accession>
<evidence type="ECO:0000313" key="3">
    <source>
        <dbReference type="Proteomes" id="UP000494165"/>
    </source>
</evidence>
<gene>
    <name evidence="2" type="ORF">CLODIP_2_CD06379</name>
</gene>
<organism evidence="2 3">
    <name type="scientific">Cloeon dipterum</name>
    <dbReference type="NCBI Taxonomy" id="197152"/>
    <lineage>
        <taxon>Eukaryota</taxon>
        <taxon>Metazoa</taxon>
        <taxon>Ecdysozoa</taxon>
        <taxon>Arthropoda</taxon>
        <taxon>Hexapoda</taxon>
        <taxon>Insecta</taxon>
        <taxon>Pterygota</taxon>
        <taxon>Palaeoptera</taxon>
        <taxon>Ephemeroptera</taxon>
        <taxon>Pisciforma</taxon>
        <taxon>Baetidae</taxon>
        <taxon>Cloeon</taxon>
    </lineage>
</organism>
<feature type="region of interest" description="Disordered" evidence="1">
    <location>
        <begin position="145"/>
        <end position="166"/>
    </location>
</feature>
<comment type="caution">
    <text evidence="2">The sequence shown here is derived from an EMBL/GenBank/DDBJ whole genome shotgun (WGS) entry which is preliminary data.</text>
</comment>
<evidence type="ECO:0000256" key="1">
    <source>
        <dbReference type="SAM" id="MobiDB-lite"/>
    </source>
</evidence>
<feature type="compositionally biased region" description="Polar residues" evidence="1">
    <location>
        <begin position="150"/>
        <end position="166"/>
    </location>
</feature>
<protein>
    <submittedName>
        <fullName evidence="2">Uncharacterized protein</fullName>
    </submittedName>
</protein>
<dbReference type="AlphaFoldDB" id="A0A8S1CV05"/>
<proteinExistence type="predicted"/>